<reference evidence="3 4" key="1">
    <citation type="submission" date="2020-09" db="EMBL/GenBank/DDBJ databases">
        <title>Diversity and distribution of actinomycetes associated with coral in the coast of Hainan.</title>
        <authorList>
            <person name="Li F."/>
        </authorList>
    </citation>
    <scope>NUCLEOTIDE SEQUENCE [LARGE SCALE GENOMIC DNA]</scope>
    <source>
        <strain evidence="3 4">HNM0947</strain>
    </source>
</reference>
<gene>
    <name evidence="3" type="ORF">IDM40_19785</name>
</gene>
<organism evidence="3 4">
    <name type="scientific">Nocardiopsis coralli</name>
    <dbReference type="NCBI Taxonomy" id="2772213"/>
    <lineage>
        <taxon>Bacteria</taxon>
        <taxon>Bacillati</taxon>
        <taxon>Actinomycetota</taxon>
        <taxon>Actinomycetes</taxon>
        <taxon>Streptosporangiales</taxon>
        <taxon>Nocardiopsidaceae</taxon>
        <taxon>Nocardiopsis</taxon>
    </lineage>
</organism>
<evidence type="ECO:0000256" key="1">
    <source>
        <dbReference type="SAM" id="MobiDB-lite"/>
    </source>
</evidence>
<feature type="compositionally biased region" description="Polar residues" evidence="1">
    <location>
        <begin position="84"/>
        <end position="95"/>
    </location>
</feature>
<evidence type="ECO:0000313" key="3">
    <source>
        <dbReference type="EMBL" id="MBE3000915.1"/>
    </source>
</evidence>
<evidence type="ECO:0000313" key="4">
    <source>
        <dbReference type="Proteomes" id="UP000806528"/>
    </source>
</evidence>
<dbReference type="EMBL" id="JADBGI010000019">
    <property type="protein sequence ID" value="MBE3000915.1"/>
    <property type="molecule type" value="Genomic_DNA"/>
</dbReference>
<feature type="transmembrane region" description="Helical" evidence="2">
    <location>
        <begin position="44"/>
        <end position="68"/>
    </location>
</feature>
<protein>
    <submittedName>
        <fullName evidence="3">Uncharacterized protein</fullName>
    </submittedName>
</protein>
<comment type="caution">
    <text evidence="3">The sequence shown here is derived from an EMBL/GenBank/DDBJ whole genome shotgun (WGS) entry which is preliminary data.</text>
</comment>
<proteinExistence type="predicted"/>
<dbReference type="RefSeq" id="WP_193123614.1">
    <property type="nucleotide sequence ID" value="NZ_JADBGI010000019.1"/>
</dbReference>
<keyword evidence="2" id="KW-1133">Transmembrane helix</keyword>
<name>A0ABR9PAP5_9ACTN</name>
<accession>A0ABR9PAP5</accession>
<evidence type="ECO:0000256" key="2">
    <source>
        <dbReference type="SAM" id="Phobius"/>
    </source>
</evidence>
<dbReference type="Proteomes" id="UP000806528">
    <property type="component" value="Unassembled WGS sequence"/>
</dbReference>
<keyword evidence="2" id="KW-0472">Membrane</keyword>
<keyword evidence="2" id="KW-0812">Transmembrane</keyword>
<keyword evidence="4" id="KW-1185">Reference proteome</keyword>
<sequence>MPEAFRVTSNAEKYVLEADALRRRQLRSALLYGSSRFWRRKQRVWPAVVFGVIIVAVVCAVIALIGAFERQQEVNEERGRTPMGVSQTEQGNGAS</sequence>
<feature type="region of interest" description="Disordered" evidence="1">
    <location>
        <begin position="73"/>
        <end position="95"/>
    </location>
</feature>